<dbReference type="GO" id="GO:0047545">
    <property type="term" value="F:(S)-2-hydroxyglutarate dehydrogenase activity"/>
    <property type="evidence" value="ECO:0007669"/>
    <property type="project" value="UniProtKB-EC"/>
</dbReference>
<comment type="similarity">
    <text evidence="6">Belongs to the L2HGDH family.</text>
</comment>
<sequence length="497" mass="56097">MSTTSALRLAFPFLHPEVSVDHLVIGAGAVGLAVGRELTLKFKEKSTYLLESRHHRPGQETSSRNSEVIHAGIYYTQDSLKTALCIRGRILMYDFCQKNSVPYQKTGKLIISKSNEESNYIERLYQKCQSINHDIKFWRSHGLKEPDTEPGDLIPLKVLKASEAIEMEPDLSKDLGSCLYSPETGILDSHSFMEALESSINESENGEIVYGARVVRIDRASKNLGWVVQTATKNQSDEEELSSVMAKCVVNCAGLNAHNIYNHVLNSKGLQLQINFCKGNYFSYSSKKGVENVKRLIYPTPVSSSRQKSFSGLGTHLTLDLNRKVKFGPDVEWLPLPVGTKSNIISNLSSEEEVQDFWQYYLKPSDSRQMKTYESVRAYLPGVELENFVPDYCGIRPKLKGLDEGQNQKSHRILSNAPEHLNNDKCAELDDFFIRQTEHGFINLFGIESPGLTSSLAIGEYVEKLVREKFWIQDDRKRSGSSNKSRFCEIGELDSWV</sequence>
<dbReference type="InterPro" id="IPR036188">
    <property type="entry name" value="FAD/NAD-bd_sf"/>
</dbReference>
<dbReference type="EC" id="1.1.99.2" evidence="7"/>
<evidence type="ECO:0000313" key="11">
    <source>
        <dbReference type="Proteomes" id="UP001153365"/>
    </source>
</evidence>
<dbReference type="Gene3D" id="3.50.50.60">
    <property type="entry name" value="FAD/NAD(P)-binding domain"/>
    <property type="match status" value="1"/>
</dbReference>
<keyword evidence="2" id="KW-0285">Flavoprotein</keyword>
<evidence type="ECO:0000256" key="2">
    <source>
        <dbReference type="ARBA" id="ARBA00022630"/>
    </source>
</evidence>
<evidence type="ECO:0000256" key="6">
    <source>
        <dbReference type="ARBA" id="ARBA00037941"/>
    </source>
</evidence>
<gene>
    <name evidence="10" type="ORF">PPACK8108_LOCUS26018</name>
</gene>
<dbReference type="PANTHER" id="PTHR43104:SF4">
    <property type="entry name" value="L-2-HYDROXYGLUTARATE DEHYDROGENASE, MITOCHONDRIAL"/>
    <property type="match status" value="1"/>
</dbReference>
<protein>
    <recommendedName>
        <fullName evidence="8">L-2-hydroxyglutarate dehydrogenase, mitochondrial</fullName>
        <ecNumber evidence="7">1.1.99.2</ecNumber>
    </recommendedName>
</protein>
<dbReference type="AlphaFoldDB" id="A0AAV0BVC4"/>
<dbReference type="Pfam" id="PF01266">
    <property type="entry name" value="DAO"/>
    <property type="match status" value="1"/>
</dbReference>
<dbReference type="InterPro" id="IPR006076">
    <property type="entry name" value="FAD-dep_OxRdtase"/>
</dbReference>
<dbReference type="EMBL" id="CALTRL010006350">
    <property type="protein sequence ID" value="CAH7690613.1"/>
    <property type="molecule type" value="Genomic_DNA"/>
</dbReference>
<evidence type="ECO:0000256" key="7">
    <source>
        <dbReference type="ARBA" id="ARBA00038878"/>
    </source>
</evidence>
<evidence type="ECO:0000256" key="8">
    <source>
        <dbReference type="ARBA" id="ARBA00041137"/>
    </source>
</evidence>
<organism evidence="10 11">
    <name type="scientific">Phakopsora pachyrhizi</name>
    <name type="common">Asian soybean rust disease fungus</name>
    <dbReference type="NCBI Taxonomy" id="170000"/>
    <lineage>
        <taxon>Eukaryota</taxon>
        <taxon>Fungi</taxon>
        <taxon>Dikarya</taxon>
        <taxon>Basidiomycota</taxon>
        <taxon>Pucciniomycotina</taxon>
        <taxon>Pucciniomycetes</taxon>
        <taxon>Pucciniales</taxon>
        <taxon>Phakopsoraceae</taxon>
        <taxon>Phakopsora</taxon>
    </lineage>
</organism>
<evidence type="ECO:0000259" key="9">
    <source>
        <dbReference type="Pfam" id="PF01266"/>
    </source>
</evidence>
<comment type="cofactor">
    <cofactor evidence="1">
        <name>FAD</name>
        <dbReference type="ChEBI" id="CHEBI:57692"/>
    </cofactor>
</comment>
<name>A0AAV0BVC4_PHAPC</name>
<reference evidence="10" key="1">
    <citation type="submission" date="2022-06" db="EMBL/GenBank/DDBJ databases">
        <authorList>
            <consortium name="SYNGENTA / RWTH Aachen University"/>
        </authorList>
    </citation>
    <scope>NUCLEOTIDE SEQUENCE</scope>
</reference>
<dbReference type="Proteomes" id="UP001153365">
    <property type="component" value="Unassembled WGS sequence"/>
</dbReference>
<evidence type="ECO:0000313" key="10">
    <source>
        <dbReference type="EMBL" id="CAH7690613.1"/>
    </source>
</evidence>
<dbReference type="Gene3D" id="3.30.9.10">
    <property type="entry name" value="D-Amino Acid Oxidase, subunit A, domain 2"/>
    <property type="match status" value="1"/>
</dbReference>
<accession>A0AAV0BVC4</accession>
<comment type="caution">
    <text evidence="10">The sequence shown here is derived from an EMBL/GenBank/DDBJ whole genome shotgun (WGS) entry which is preliminary data.</text>
</comment>
<evidence type="ECO:0000256" key="5">
    <source>
        <dbReference type="ARBA" id="ARBA00036066"/>
    </source>
</evidence>
<proteinExistence type="inferred from homology"/>
<evidence type="ECO:0000256" key="3">
    <source>
        <dbReference type="ARBA" id="ARBA00022827"/>
    </source>
</evidence>
<dbReference type="PANTHER" id="PTHR43104">
    <property type="entry name" value="L-2-HYDROXYGLUTARATE DEHYDROGENASE, MITOCHONDRIAL"/>
    <property type="match status" value="1"/>
</dbReference>
<keyword evidence="4" id="KW-0560">Oxidoreductase</keyword>
<keyword evidence="11" id="KW-1185">Reference proteome</keyword>
<dbReference type="SUPFAM" id="SSF51905">
    <property type="entry name" value="FAD/NAD(P)-binding domain"/>
    <property type="match status" value="1"/>
</dbReference>
<keyword evidence="3" id="KW-0274">FAD</keyword>
<feature type="domain" description="FAD dependent oxidoreductase" evidence="9">
    <location>
        <begin position="21"/>
        <end position="463"/>
    </location>
</feature>
<comment type="catalytic activity">
    <reaction evidence="5">
        <text>(S)-2-hydroxyglutarate + A = 2-oxoglutarate + AH2</text>
        <dbReference type="Rhea" id="RHEA:21252"/>
        <dbReference type="ChEBI" id="CHEBI:13193"/>
        <dbReference type="ChEBI" id="CHEBI:16782"/>
        <dbReference type="ChEBI" id="CHEBI:16810"/>
        <dbReference type="ChEBI" id="CHEBI:17499"/>
        <dbReference type="EC" id="1.1.99.2"/>
    </reaction>
</comment>
<evidence type="ECO:0000256" key="4">
    <source>
        <dbReference type="ARBA" id="ARBA00023002"/>
    </source>
</evidence>
<evidence type="ECO:0000256" key="1">
    <source>
        <dbReference type="ARBA" id="ARBA00001974"/>
    </source>
</evidence>